<dbReference type="InterPro" id="IPR003961">
    <property type="entry name" value="FN3_dom"/>
</dbReference>
<dbReference type="EMBL" id="CP042435">
    <property type="protein sequence ID" value="QEC67177.1"/>
    <property type="molecule type" value="Genomic_DNA"/>
</dbReference>
<feature type="domain" description="Fibronectin type-III" evidence="2">
    <location>
        <begin position="674"/>
        <end position="762"/>
    </location>
</feature>
<keyword evidence="4" id="KW-1185">Reference proteome</keyword>
<dbReference type="AlphaFoldDB" id="A0A5B8V6R8"/>
<dbReference type="Pfam" id="PF04151">
    <property type="entry name" value="PPC"/>
    <property type="match status" value="1"/>
</dbReference>
<reference evidence="3 4" key="1">
    <citation type="journal article" date="2016" name="Int. J. Syst. Evol. Microbiol.">
        <title>Panacibacter ginsenosidivorans gen. nov., sp. nov., with ginsenoside converting activity isolated from soil of a ginseng field.</title>
        <authorList>
            <person name="Siddiqi M.Z."/>
            <person name="Muhammad Shafi S."/>
            <person name="Choi K.D."/>
            <person name="Im W.T."/>
        </authorList>
    </citation>
    <scope>NUCLEOTIDE SEQUENCE [LARGE SCALE GENOMIC DNA]</scope>
    <source>
        <strain evidence="3 4">Gsoil1550</strain>
    </source>
</reference>
<dbReference type="Gene3D" id="2.60.40.10">
    <property type="entry name" value="Immunoglobulins"/>
    <property type="match status" value="2"/>
</dbReference>
<name>A0A5B8V6R8_9BACT</name>
<dbReference type="InterPro" id="IPR024079">
    <property type="entry name" value="MetalloPept_cat_dom_sf"/>
</dbReference>
<dbReference type="InterPro" id="IPR013783">
    <property type="entry name" value="Ig-like_fold"/>
</dbReference>
<dbReference type="SMART" id="SM00060">
    <property type="entry name" value="FN3"/>
    <property type="match status" value="1"/>
</dbReference>
<dbReference type="NCBIfam" id="TIGR04183">
    <property type="entry name" value="Por_Secre_tail"/>
    <property type="match status" value="1"/>
</dbReference>
<dbReference type="Proteomes" id="UP000321533">
    <property type="component" value="Chromosome"/>
</dbReference>
<organism evidence="3 4">
    <name type="scientific">Panacibacter ginsenosidivorans</name>
    <dbReference type="NCBI Taxonomy" id="1813871"/>
    <lineage>
        <taxon>Bacteria</taxon>
        <taxon>Pseudomonadati</taxon>
        <taxon>Bacteroidota</taxon>
        <taxon>Chitinophagia</taxon>
        <taxon>Chitinophagales</taxon>
        <taxon>Chitinophagaceae</taxon>
        <taxon>Panacibacter</taxon>
    </lineage>
</organism>
<dbReference type="SUPFAM" id="SSF49265">
    <property type="entry name" value="Fibronectin type III"/>
    <property type="match status" value="1"/>
</dbReference>
<dbReference type="InterPro" id="IPR007280">
    <property type="entry name" value="Peptidase_C_arc/bac"/>
</dbReference>
<dbReference type="SUPFAM" id="SSF55486">
    <property type="entry name" value="Metalloproteases ('zincins'), catalytic domain"/>
    <property type="match status" value="1"/>
</dbReference>
<proteinExistence type="predicted"/>
<evidence type="ECO:0000313" key="4">
    <source>
        <dbReference type="Proteomes" id="UP000321533"/>
    </source>
</evidence>
<dbReference type="SUPFAM" id="SSF89260">
    <property type="entry name" value="Collagen-binding domain"/>
    <property type="match status" value="1"/>
</dbReference>
<evidence type="ECO:0000256" key="1">
    <source>
        <dbReference type="SAM" id="SignalP"/>
    </source>
</evidence>
<dbReference type="CDD" id="cd00063">
    <property type="entry name" value="FN3"/>
    <property type="match status" value="1"/>
</dbReference>
<dbReference type="Pfam" id="PF18962">
    <property type="entry name" value="Por_Secre_tail"/>
    <property type="match status" value="1"/>
</dbReference>
<evidence type="ECO:0000313" key="3">
    <source>
        <dbReference type="EMBL" id="QEC67177.1"/>
    </source>
</evidence>
<feature type="chain" id="PRO_5022874933" evidence="1">
    <location>
        <begin position="20"/>
        <end position="971"/>
    </location>
</feature>
<evidence type="ECO:0000259" key="2">
    <source>
        <dbReference type="PROSITE" id="PS50853"/>
    </source>
</evidence>
<feature type="signal peptide" evidence="1">
    <location>
        <begin position="1"/>
        <end position="19"/>
    </location>
</feature>
<accession>A0A5B8V6R8</accession>
<gene>
    <name evidence="3" type="ORF">FRZ67_07670</name>
</gene>
<dbReference type="GO" id="GO:0008237">
    <property type="term" value="F:metallopeptidase activity"/>
    <property type="evidence" value="ECO:0007669"/>
    <property type="project" value="InterPro"/>
</dbReference>
<dbReference type="RefSeq" id="WP_147188985.1">
    <property type="nucleotide sequence ID" value="NZ_CP042435.1"/>
</dbReference>
<sequence>MKKFFLMMGCSLGILVSNAQNVQSGLWKRTDNAALSTEVFKHNYKPENFITFQLNEAGMQSALKNAPAEKSIVAGISSLIFRVPNSKGEMESYRVVEAPVMEPALAEKYPNIKSYAGQGIEHPQSTIRFDISPLGFHAMIISPDRKTIYINPVDKSTNSYIVFDRENLNKERQTFDCSVDEAVNSQLQASVKIKDGGISNLNANDGKLRQYRLALCTTGEFSTAALNGATGTDAEKKAIVLSVLNTDLTRANAVYERDFGIRMVLVANETNIIYLTASTDPWSSSSVWNSATQTTCDNVIGSANYDVGHLLAWVSSTASNNGNAGCIGCVCKSGSKGSGFTAHTDVQGDPLVIDYWTHELGHQFGGNHTFTFSSEGTIAQVEPGSGSTIMGYAGITGATDLQPHSDDYFSAISIQQITDYTQTGTGSGCAVATLTGNNIPTANAGADFTIPKSTPFILTGSGSDADAADVLSYCWEQLDAYGTSSNSNTYPTSTTTKGPVFRSYLPVTGTSRIFPQLSSILDGTNANKWEVLPSVARTLNFRLTVKDNHTGGGGNQSDNMIVTVNSTSGPFAVTAPNTAITWAAGSQQTVTWNVASSNVTPVNCANVNILLSTDGGQTFSTVLAANTPNDGSELITLPSIQNTTCRIKVESVGNIFFDISNTNFTIGTPPACADPTGLASSAITASGATVSWTAVSGASSYAVDYKLNSSSTWINAATATTAISVNLTGLTASSLYDWRVRTNCSSSNSNYVAAQFTTAAASSCPGTYDLVANESFSAAVLIPLNTDVKGLISTNTDNDYYKFTFVTGGTITVSLTTLPADFDLRLYNSAQTQVAISQNSGTISETINYTVSAGTYYARAYGYKRAKSTTVCYTLKVATGTAAKAGIALAGDAFNKLYPNPAQSVLNISITKLPVNAVIKVFDVNGKQVMRNTLTQKDIQLDVKKLIQGMYFIKIEDASGEVFYTSKFLKQ</sequence>
<dbReference type="PROSITE" id="PS50853">
    <property type="entry name" value="FN3"/>
    <property type="match status" value="1"/>
</dbReference>
<dbReference type="Pfam" id="PF13583">
    <property type="entry name" value="Reprolysin_4"/>
    <property type="match status" value="1"/>
</dbReference>
<dbReference type="OrthoDB" id="9792152at2"/>
<dbReference type="Gene3D" id="2.60.120.380">
    <property type="match status" value="1"/>
</dbReference>
<dbReference type="Gene3D" id="3.40.390.10">
    <property type="entry name" value="Collagenase (Catalytic Domain)"/>
    <property type="match status" value="1"/>
</dbReference>
<dbReference type="KEGG" id="pgin:FRZ67_07670"/>
<dbReference type="InterPro" id="IPR036116">
    <property type="entry name" value="FN3_sf"/>
</dbReference>
<dbReference type="InterPro" id="IPR026444">
    <property type="entry name" value="Secre_tail"/>
</dbReference>
<protein>
    <submittedName>
        <fullName evidence="3">T9SS type A sorting domain-containing protein</fullName>
    </submittedName>
</protein>
<keyword evidence="1" id="KW-0732">Signal</keyword>